<dbReference type="Pfam" id="PF13977">
    <property type="entry name" value="TetR_C_6"/>
    <property type="match status" value="1"/>
</dbReference>
<feature type="DNA-binding region" description="H-T-H motif" evidence="7 8">
    <location>
        <begin position="31"/>
        <end position="50"/>
    </location>
</feature>
<dbReference type="HAMAP" id="MF_00768">
    <property type="entry name" value="HTH_type_BetI"/>
    <property type="match status" value="1"/>
</dbReference>
<evidence type="ECO:0000259" key="9">
    <source>
        <dbReference type="PROSITE" id="PS50977"/>
    </source>
</evidence>
<dbReference type="OrthoDB" id="7618612at2"/>
<dbReference type="SUPFAM" id="SSF46689">
    <property type="entry name" value="Homeodomain-like"/>
    <property type="match status" value="1"/>
</dbReference>
<dbReference type="SUPFAM" id="SSF48498">
    <property type="entry name" value="Tetracyclin repressor-like, C-terminal domain"/>
    <property type="match status" value="1"/>
</dbReference>
<dbReference type="Gene3D" id="1.10.357.10">
    <property type="entry name" value="Tetracycline Repressor, domain 2"/>
    <property type="match status" value="1"/>
</dbReference>
<gene>
    <name evidence="7" type="primary">betI</name>
    <name evidence="10" type="ORF">EV662_102107</name>
</gene>
<keyword evidence="11" id="KW-1185">Reference proteome</keyword>
<organism evidence="10 11">
    <name type="scientific">Rhodovulum marinum</name>
    <dbReference type="NCBI Taxonomy" id="320662"/>
    <lineage>
        <taxon>Bacteria</taxon>
        <taxon>Pseudomonadati</taxon>
        <taxon>Pseudomonadota</taxon>
        <taxon>Alphaproteobacteria</taxon>
        <taxon>Rhodobacterales</taxon>
        <taxon>Paracoccaceae</taxon>
        <taxon>Rhodovulum</taxon>
    </lineage>
</organism>
<keyword evidence="5 7" id="KW-0804">Transcription</keyword>
<evidence type="ECO:0000256" key="2">
    <source>
        <dbReference type="ARBA" id="ARBA00022491"/>
    </source>
</evidence>
<evidence type="ECO:0000256" key="5">
    <source>
        <dbReference type="ARBA" id="ARBA00023163"/>
    </source>
</evidence>
<dbReference type="AlphaFoldDB" id="A0A4V2SRG7"/>
<keyword evidence="2 7" id="KW-0678">Repressor</keyword>
<dbReference type="InterPro" id="IPR009057">
    <property type="entry name" value="Homeodomain-like_sf"/>
</dbReference>
<dbReference type="RefSeq" id="WP_132460786.1">
    <property type="nucleotide sequence ID" value="NZ_SLXP01000002.1"/>
</dbReference>
<accession>A0A4V2SRG7</accession>
<reference evidence="10 11" key="1">
    <citation type="submission" date="2019-03" db="EMBL/GenBank/DDBJ databases">
        <title>Genomic Encyclopedia of Type Strains, Phase IV (KMG-IV): sequencing the most valuable type-strain genomes for metagenomic binning, comparative biology and taxonomic classification.</title>
        <authorList>
            <person name="Goeker M."/>
        </authorList>
    </citation>
    <scope>NUCLEOTIDE SEQUENCE [LARGE SCALE GENOMIC DNA]</scope>
    <source>
        <strain evidence="10 11">DSM 18063</strain>
    </source>
</reference>
<evidence type="ECO:0000256" key="7">
    <source>
        <dbReference type="HAMAP-Rule" id="MF_00768"/>
    </source>
</evidence>
<comment type="function">
    <text evidence="7">Repressor involved in choline regulation of the bet genes.</text>
</comment>
<feature type="domain" description="HTH tetR-type" evidence="9">
    <location>
        <begin position="8"/>
        <end position="68"/>
    </location>
</feature>
<sequence length="198" mass="21540">MPKVGMEPIRREALINAIIAEIGEAGTLDVPVARIARRAGVSSALAHHYLGSKEQMFLTAMRHTLARYRADVVQALAAADGPRARLRAIVAQSFAPGHFQRGTISAWMNFYALAHAHPVARRLLEIYRRRLRSNLRHDLRPLVGARAAGVADRVAFLIDGAYLNEGLGEAPPDGAGAAAHVLAYLDLELSRPEKGSQR</sequence>
<dbReference type="InterPro" id="IPR039538">
    <property type="entry name" value="BetI_C"/>
</dbReference>
<evidence type="ECO:0000256" key="3">
    <source>
        <dbReference type="ARBA" id="ARBA00023015"/>
    </source>
</evidence>
<comment type="caution">
    <text evidence="10">The sequence shown here is derived from an EMBL/GenBank/DDBJ whole genome shotgun (WGS) entry which is preliminary data.</text>
</comment>
<dbReference type="GO" id="GO:0045892">
    <property type="term" value="P:negative regulation of DNA-templated transcription"/>
    <property type="evidence" value="ECO:0007669"/>
    <property type="project" value="UniProtKB-UniRule"/>
</dbReference>
<dbReference type="UniPathway" id="UPA00529"/>
<keyword evidence="4 7" id="KW-0238">DNA-binding</keyword>
<evidence type="ECO:0000256" key="6">
    <source>
        <dbReference type="ARBA" id="ARBA00024936"/>
    </source>
</evidence>
<evidence type="ECO:0000313" key="10">
    <source>
        <dbReference type="EMBL" id="TCP42916.1"/>
    </source>
</evidence>
<evidence type="ECO:0000256" key="8">
    <source>
        <dbReference type="PROSITE-ProRule" id="PRU00335"/>
    </source>
</evidence>
<dbReference type="GO" id="GO:0019285">
    <property type="term" value="P:glycine betaine biosynthetic process from choline"/>
    <property type="evidence" value="ECO:0007669"/>
    <property type="project" value="UniProtKB-UniRule"/>
</dbReference>
<dbReference type="InterPro" id="IPR001647">
    <property type="entry name" value="HTH_TetR"/>
</dbReference>
<keyword evidence="3 7" id="KW-0805">Transcription regulation</keyword>
<name>A0A4V2SRG7_9RHOB</name>
<dbReference type="Proteomes" id="UP000294835">
    <property type="component" value="Unassembled WGS sequence"/>
</dbReference>
<evidence type="ECO:0000256" key="1">
    <source>
        <dbReference type="ARBA" id="ARBA00004719"/>
    </source>
</evidence>
<dbReference type="GO" id="GO:0003700">
    <property type="term" value="F:DNA-binding transcription factor activity"/>
    <property type="evidence" value="ECO:0007669"/>
    <property type="project" value="UniProtKB-UniRule"/>
</dbReference>
<evidence type="ECO:0000313" key="11">
    <source>
        <dbReference type="Proteomes" id="UP000294835"/>
    </source>
</evidence>
<proteinExistence type="inferred from homology"/>
<dbReference type="GO" id="GO:0003677">
    <property type="term" value="F:DNA binding"/>
    <property type="evidence" value="ECO:0007669"/>
    <property type="project" value="UniProtKB-UniRule"/>
</dbReference>
<dbReference type="InterPro" id="IPR017757">
    <property type="entry name" value="Tscrpt_rep_BetI"/>
</dbReference>
<dbReference type="Pfam" id="PF00440">
    <property type="entry name" value="TetR_N"/>
    <property type="match status" value="1"/>
</dbReference>
<dbReference type="NCBIfam" id="NF001978">
    <property type="entry name" value="PRK00767.1"/>
    <property type="match status" value="1"/>
</dbReference>
<dbReference type="PROSITE" id="PS50977">
    <property type="entry name" value="HTH_TETR_2"/>
    <property type="match status" value="1"/>
</dbReference>
<evidence type="ECO:0000256" key="4">
    <source>
        <dbReference type="ARBA" id="ARBA00023125"/>
    </source>
</evidence>
<protein>
    <recommendedName>
        <fullName evidence="7">HTH-type transcriptional regulator BetI</fullName>
    </recommendedName>
</protein>
<comment type="pathway">
    <text evidence="1 7">Amine and polyamine biosynthesis; betaine biosynthesis via choline pathway [regulation].</text>
</comment>
<dbReference type="EMBL" id="SLXP01000002">
    <property type="protein sequence ID" value="TCP42916.1"/>
    <property type="molecule type" value="Genomic_DNA"/>
</dbReference>
<dbReference type="InterPro" id="IPR036271">
    <property type="entry name" value="Tet_transcr_reg_TetR-rel_C_sf"/>
</dbReference>
<comment type="function">
    <text evidence="6">Repressor involved in the biosynthesis of the osmoprotectant glycine betaine. It represses transcription of the choline transporter BetT and the genes of BetAB involved in the synthesis of glycine betaine.</text>
</comment>